<dbReference type="SUPFAM" id="SSF46894">
    <property type="entry name" value="C-terminal effector domain of the bipartite response regulators"/>
    <property type="match status" value="1"/>
</dbReference>
<evidence type="ECO:0000256" key="1">
    <source>
        <dbReference type="ARBA" id="ARBA00023015"/>
    </source>
</evidence>
<dbReference type="PRINTS" id="PR00038">
    <property type="entry name" value="HTHLUXR"/>
</dbReference>
<evidence type="ECO:0000256" key="2">
    <source>
        <dbReference type="ARBA" id="ARBA00023125"/>
    </source>
</evidence>
<dbReference type="Pfam" id="PF21155">
    <property type="entry name" value="VpsT-like_REC"/>
    <property type="match status" value="1"/>
</dbReference>
<keyword evidence="3" id="KW-0804">Transcription</keyword>
<keyword evidence="6" id="KW-1185">Reference proteome</keyword>
<dbReference type="CDD" id="cd06170">
    <property type="entry name" value="LuxR_C_like"/>
    <property type="match status" value="1"/>
</dbReference>
<protein>
    <submittedName>
        <fullName evidence="5">DNA-binding response regulator</fullName>
    </submittedName>
</protein>
<dbReference type="PROSITE" id="PS50043">
    <property type="entry name" value="HTH_LUXR_2"/>
    <property type="match status" value="1"/>
</dbReference>
<sequence>MDSQNRHTVLYYHPSVSQQLVDGIDDLDVKSLPLHNAFSCSLKQTPIIVVTFSARHSLQQSLSRYQWANAPRIVLVDAPDNISIREVIHFGRVQGVFYKEVTLLELTRGLAQIIQGEVWFNRELSNQLLRYFHSIIVRYIPPHKVQLTHREIQVLNLLKSGSSNSILADTLCISEHTIKSHLYRIFRKLDVDNRHQAAAWAHHYLEDRM</sequence>
<comment type="caution">
    <text evidence="5">The sequence shown here is derived from an EMBL/GenBank/DDBJ whole genome shotgun (WGS) entry which is preliminary data.</text>
</comment>
<evidence type="ECO:0000259" key="4">
    <source>
        <dbReference type="PROSITE" id="PS50043"/>
    </source>
</evidence>
<dbReference type="SMART" id="SM00421">
    <property type="entry name" value="HTH_LUXR"/>
    <property type="match status" value="1"/>
</dbReference>
<dbReference type="InterPro" id="IPR000792">
    <property type="entry name" value="Tscrpt_reg_LuxR_C"/>
</dbReference>
<gene>
    <name evidence="5" type="ORF">JQC93_16725</name>
</gene>
<reference evidence="5 6" key="1">
    <citation type="submission" date="2021-02" db="EMBL/GenBank/DDBJ databases">
        <authorList>
            <person name="Park J.-S."/>
        </authorList>
    </citation>
    <scope>NUCLEOTIDE SEQUENCE [LARGE SCALE GENOMIC DNA]</scope>
    <source>
        <strain evidence="5 6">188UL20-2</strain>
    </source>
</reference>
<evidence type="ECO:0000313" key="6">
    <source>
        <dbReference type="Proteomes" id="UP000809621"/>
    </source>
</evidence>
<dbReference type="Gene3D" id="3.40.50.2300">
    <property type="match status" value="1"/>
</dbReference>
<dbReference type="Gene3D" id="1.10.10.10">
    <property type="entry name" value="Winged helix-like DNA-binding domain superfamily/Winged helix DNA-binding domain"/>
    <property type="match status" value="1"/>
</dbReference>
<organism evidence="5 6">
    <name type="scientific">Vibrio ulleungensis</name>
    <dbReference type="NCBI Taxonomy" id="2807619"/>
    <lineage>
        <taxon>Bacteria</taxon>
        <taxon>Pseudomonadati</taxon>
        <taxon>Pseudomonadota</taxon>
        <taxon>Gammaproteobacteria</taxon>
        <taxon>Vibrionales</taxon>
        <taxon>Vibrionaceae</taxon>
        <taxon>Vibrio</taxon>
    </lineage>
</organism>
<dbReference type="PANTHER" id="PTHR44688">
    <property type="entry name" value="DNA-BINDING TRANSCRIPTIONAL ACTIVATOR DEVR_DOSR"/>
    <property type="match status" value="1"/>
</dbReference>
<keyword evidence="1" id="KW-0805">Transcription regulation</keyword>
<keyword evidence="2 5" id="KW-0238">DNA-binding</keyword>
<name>A0ABS2HQ83_9VIBR</name>
<proteinExistence type="predicted"/>
<dbReference type="PANTHER" id="PTHR44688:SF16">
    <property type="entry name" value="DNA-BINDING TRANSCRIPTIONAL ACTIVATOR DEVR_DOSR"/>
    <property type="match status" value="1"/>
</dbReference>
<dbReference type="Pfam" id="PF00196">
    <property type="entry name" value="GerE"/>
    <property type="match status" value="1"/>
</dbReference>
<accession>A0ABS2HQ83</accession>
<dbReference type="InterPro" id="IPR016032">
    <property type="entry name" value="Sig_transdc_resp-reg_C-effctor"/>
</dbReference>
<dbReference type="Proteomes" id="UP000809621">
    <property type="component" value="Unassembled WGS sequence"/>
</dbReference>
<feature type="domain" description="HTH luxR-type" evidence="4">
    <location>
        <begin position="140"/>
        <end position="205"/>
    </location>
</feature>
<evidence type="ECO:0000313" key="5">
    <source>
        <dbReference type="EMBL" id="MBM7038041.1"/>
    </source>
</evidence>
<dbReference type="EMBL" id="JAFEUM010000007">
    <property type="protein sequence ID" value="MBM7038041.1"/>
    <property type="molecule type" value="Genomic_DNA"/>
</dbReference>
<dbReference type="GO" id="GO:0003677">
    <property type="term" value="F:DNA binding"/>
    <property type="evidence" value="ECO:0007669"/>
    <property type="project" value="UniProtKB-KW"/>
</dbReference>
<dbReference type="InterPro" id="IPR049151">
    <property type="entry name" value="CsgD-like_REC"/>
</dbReference>
<evidence type="ECO:0000256" key="3">
    <source>
        <dbReference type="ARBA" id="ARBA00023163"/>
    </source>
</evidence>
<dbReference type="InterPro" id="IPR036388">
    <property type="entry name" value="WH-like_DNA-bd_sf"/>
</dbReference>
<dbReference type="RefSeq" id="WP_205159521.1">
    <property type="nucleotide sequence ID" value="NZ_JAFEUM010000007.1"/>
</dbReference>